<dbReference type="AlphaFoldDB" id="A0A8J2YMK4"/>
<proteinExistence type="predicted"/>
<dbReference type="EMBL" id="BMIR01000029">
    <property type="protein sequence ID" value="GGE55179.1"/>
    <property type="molecule type" value="Genomic_DNA"/>
</dbReference>
<dbReference type="Proteomes" id="UP000628775">
    <property type="component" value="Unassembled WGS sequence"/>
</dbReference>
<accession>A0A8J2YMK4</accession>
<organism evidence="1 2">
    <name type="scientific">Pullulanibacillus camelliae</name>
    <dbReference type="NCBI Taxonomy" id="1707096"/>
    <lineage>
        <taxon>Bacteria</taxon>
        <taxon>Bacillati</taxon>
        <taxon>Bacillota</taxon>
        <taxon>Bacilli</taxon>
        <taxon>Bacillales</taxon>
        <taxon>Sporolactobacillaceae</taxon>
        <taxon>Pullulanibacillus</taxon>
    </lineage>
</organism>
<reference evidence="1" key="2">
    <citation type="submission" date="2020-09" db="EMBL/GenBank/DDBJ databases">
        <authorList>
            <person name="Sun Q."/>
            <person name="Zhou Y."/>
        </authorList>
    </citation>
    <scope>NUCLEOTIDE SEQUENCE</scope>
    <source>
        <strain evidence="1">CGMCC 1.15371</strain>
    </source>
</reference>
<name>A0A8J2YMK4_9BACL</name>
<gene>
    <name evidence="1" type="ORF">GCM10011391_37730</name>
</gene>
<sequence>MQGPGMLFARFFSRCDHLTSQKCIVMGYKREQEVTARVFSHLTFRAKRLDTLCSVLLII</sequence>
<reference evidence="1" key="1">
    <citation type="journal article" date="2014" name="Int. J. Syst. Evol. Microbiol.">
        <title>Complete genome sequence of Corynebacterium casei LMG S-19264T (=DSM 44701T), isolated from a smear-ripened cheese.</title>
        <authorList>
            <consortium name="US DOE Joint Genome Institute (JGI-PGF)"/>
            <person name="Walter F."/>
            <person name="Albersmeier A."/>
            <person name="Kalinowski J."/>
            <person name="Ruckert C."/>
        </authorList>
    </citation>
    <scope>NUCLEOTIDE SEQUENCE</scope>
    <source>
        <strain evidence="1">CGMCC 1.15371</strain>
    </source>
</reference>
<comment type="caution">
    <text evidence="1">The sequence shown here is derived from an EMBL/GenBank/DDBJ whole genome shotgun (WGS) entry which is preliminary data.</text>
</comment>
<keyword evidence="2" id="KW-1185">Reference proteome</keyword>
<protein>
    <submittedName>
        <fullName evidence="1">Uncharacterized protein</fullName>
    </submittedName>
</protein>
<evidence type="ECO:0000313" key="2">
    <source>
        <dbReference type="Proteomes" id="UP000628775"/>
    </source>
</evidence>
<evidence type="ECO:0000313" key="1">
    <source>
        <dbReference type="EMBL" id="GGE55179.1"/>
    </source>
</evidence>